<reference evidence="1 2" key="1">
    <citation type="submission" date="2014-09" db="EMBL/GenBank/DDBJ databases">
        <title>Genome sequence of Sinomonas sp. MUSC 117.</title>
        <authorList>
            <person name="Lee L.-H."/>
        </authorList>
    </citation>
    <scope>NUCLEOTIDE SEQUENCE [LARGE SCALE GENOMIC DNA]</scope>
    <source>
        <strain evidence="1 2">MUSC 117</strain>
    </source>
</reference>
<dbReference type="InterPro" id="IPR009100">
    <property type="entry name" value="AcylCoA_DH/oxidase_NM_dom_sf"/>
</dbReference>
<dbReference type="EMBL" id="JTDL01000152">
    <property type="protein sequence ID" value="KHL00496.1"/>
    <property type="molecule type" value="Genomic_DNA"/>
</dbReference>
<dbReference type="Gene3D" id="2.40.110.10">
    <property type="entry name" value="Butyryl-CoA Dehydrogenase, subunit A, domain 2"/>
    <property type="match status" value="1"/>
</dbReference>
<keyword evidence="2" id="KW-1185">Reference proteome</keyword>
<protein>
    <submittedName>
        <fullName evidence="1">Uncharacterized protein</fullName>
    </submittedName>
</protein>
<organism evidence="1 2">
    <name type="scientific">Sinomonas humi</name>
    <dbReference type="NCBI Taxonomy" id="1338436"/>
    <lineage>
        <taxon>Bacteria</taxon>
        <taxon>Bacillati</taxon>
        <taxon>Actinomycetota</taxon>
        <taxon>Actinomycetes</taxon>
        <taxon>Micrococcales</taxon>
        <taxon>Micrococcaceae</taxon>
        <taxon>Sinomonas</taxon>
    </lineage>
</organism>
<evidence type="ECO:0000313" key="1">
    <source>
        <dbReference type="EMBL" id="KHL00496.1"/>
    </source>
</evidence>
<name>A0A0B2AFC5_9MICC</name>
<dbReference type="Proteomes" id="UP000030982">
    <property type="component" value="Unassembled WGS sequence"/>
</dbReference>
<dbReference type="GO" id="GO:0016627">
    <property type="term" value="F:oxidoreductase activity, acting on the CH-CH group of donors"/>
    <property type="evidence" value="ECO:0007669"/>
    <property type="project" value="InterPro"/>
</dbReference>
<sequence length="352" mass="37438">MRLRAPVAARRHEAFDLDELAVRARELGCKARKLSDDWPRAGLSLAAEVGRQAPWPGEGSTLGLWEILANLGAADLAVARAVEPHLDALAILHQAGRPRPEEGTTWGVFAAEGKDARLEARETADGWRLDGVKPWCSLAAEVSHAVVTAYTGASNRRAFAVRLQAPGVTSESSEWSPHGLRGIVSTPVRFDDVPAVPVGDDGWYLERAGFAWGGMGVAAVWYGGALGVARRLWSGYTSREPDQIGLMQLGAADLALGAARAVLAEAADDVDAGRAEADCGALLALRVRGVVADAVEQVLRTVDHALGPAPLAFDAEHAQRVADLRLYVRQHHAERDAATLGRSLLAAGTMPW</sequence>
<dbReference type="SUPFAM" id="SSF56645">
    <property type="entry name" value="Acyl-CoA dehydrogenase NM domain-like"/>
    <property type="match status" value="1"/>
</dbReference>
<proteinExistence type="predicted"/>
<gene>
    <name evidence="1" type="ORF">LK10_20135</name>
</gene>
<evidence type="ECO:0000313" key="2">
    <source>
        <dbReference type="Proteomes" id="UP000030982"/>
    </source>
</evidence>
<accession>A0A0B2AFC5</accession>
<dbReference type="STRING" id="1338436.LK10_20135"/>
<dbReference type="AlphaFoldDB" id="A0A0B2AFC5"/>
<comment type="caution">
    <text evidence="1">The sequence shown here is derived from an EMBL/GenBank/DDBJ whole genome shotgun (WGS) entry which is preliminary data.</text>
</comment>
<dbReference type="InterPro" id="IPR046373">
    <property type="entry name" value="Acyl-CoA_Oxase/DH_mid-dom_sf"/>
</dbReference>